<proteinExistence type="predicted"/>
<dbReference type="RefSeq" id="WP_189628825.1">
    <property type="nucleotide sequence ID" value="NZ_BNAG01000001.1"/>
</dbReference>
<dbReference type="EMBL" id="BNAG01000001">
    <property type="protein sequence ID" value="GHE55102.1"/>
    <property type="molecule type" value="Genomic_DNA"/>
</dbReference>
<feature type="transmembrane region" description="Helical" evidence="1">
    <location>
        <begin position="190"/>
        <end position="206"/>
    </location>
</feature>
<reference evidence="4" key="1">
    <citation type="journal article" date="2019" name="Int. J. Syst. Evol. Microbiol.">
        <title>The Global Catalogue of Microorganisms (GCM) 10K type strain sequencing project: providing services to taxonomists for standard genome sequencing and annotation.</title>
        <authorList>
            <consortium name="The Broad Institute Genomics Platform"/>
            <consortium name="The Broad Institute Genome Sequencing Center for Infectious Disease"/>
            <person name="Wu L."/>
            <person name="Ma J."/>
        </authorList>
    </citation>
    <scope>NUCLEOTIDE SEQUENCE [LARGE SCALE GENOMIC DNA]</scope>
    <source>
        <strain evidence="4">CGMCC 1.15111</strain>
    </source>
</reference>
<evidence type="ECO:0000313" key="4">
    <source>
        <dbReference type="Proteomes" id="UP000658258"/>
    </source>
</evidence>
<feature type="transmembrane region" description="Helical" evidence="1">
    <location>
        <begin position="218"/>
        <end position="235"/>
    </location>
</feature>
<feature type="signal peptide" evidence="2">
    <location>
        <begin position="1"/>
        <end position="18"/>
    </location>
</feature>
<protein>
    <submittedName>
        <fullName evidence="3">Uncharacterized protein</fullName>
    </submittedName>
</protein>
<dbReference type="Proteomes" id="UP000658258">
    <property type="component" value="Unassembled WGS sequence"/>
</dbReference>
<keyword evidence="2" id="KW-0732">Signal</keyword>
<feature type="transmembrane region" description="Helical" evidence="1">
    <location>
        <begin position="280"/>
        <end position="298"/>
    </location>
</feature>
<accession>A0ABQ3I3Y1</accession>
<keyword evidence="1" id="KW-0812">Transmembrane</keyword>
<comment type="caution">
    <text evidence="3">The sequence shown here is derived from an EMBL/GenBank/DDBJ whole genome shotgun (WGS) entry which is preliminary data.</text>
</comment>
<evidence type="ECO:0000256" key="2">
    <source>
        <dbReference type="SAM" id="SignalP"/>
    </source>
</evidence>
<keyword evidence="4" id="KW-1185">Reference proteome</keyword>
<evidence type="ECO:0000313" key="3">
    <source>
        <dbReference type="EMBL" id="GHE55102.1"/>
    </source>
</evidence>
<evidence type="ECO:0000256" key="1">
    <source>
        <dbReference type="SAM" id="Phobius"/>
    </source>
</evidence>
<feature type="transmembrane region" description="Helical" evidence="1">
    <location>
        <begin position="152"/>
        <end position="169"/>
    </location>
</feature>
<feature type="chain" id="PRO_5045674074" evidence="2">
    <location>
        <begin position="19"/>
        <end position="331"/>
    </location>
</feature>
<keyword evidence="1" id="KW-1133">Transmembrane helix</keyword>
<name>A0ABQ3I3Y1_9BACT</name>
<organism evidence="3 4">
    <name type="scientific">Roseivirga thermotolerans</name>
    <dbReference type="NCBI Taxonomy" id="1758176"/>
    <lineage>
        <taxon>Bacteria</taxon>
        <taxon>Pseudomonadati</taxon>
        <taxon>Bacteroidota</taxon>
        <taxon>Cytophagia</taxon>
        <taxon>Cytophagales</taxon>
        <taxon>Roseivirgaceae</taxon>
        <taxon>Roseivirga</taxon>
    </lineage>
</organism>
<gene>
    <name evidence="3" type="ORF">GCM10011340_07280</name>
</gene>
<sequence>MRLFILGLFLLFSFTGQSQTPQSAFQHINLKSVQVLEPGRGNPQEVFMDDLIEFRFEKPDSLALREPQELFLYINGYRMTSFPAKYVTNNSVVFQIYEADTLRGLLSREINSWGVHEVKVRMSFGNSSGQHIHMDEANILIDFDPYFPIRSWVGRGIILLIIFVFFSLVRKNYFLKGINSTKYSLSRVQLAWWTMIVICCYIALWSDSGILVPLSGDTLILIGISAGTAAAAQTIDISKMRTLEQSGATAQAQTKEPIHKNQTFLFQILSDENGINIQRFQSVVFTFFIGIFFVFEVITKFEMPDLDSGILGLMGISSATYAGLKTNEGKT</sequence>
<keyword evidence="1" id="KW-0472">Membrane</keyword>